<dbReference type="Proteomes" id="UP001497744">
    <property type="component" value="Unassembled WGS sequence"/>
</dbReference>
<gene>
    <name evidence="1" type="ORF">BcabD6B2_55880</name>
</gene>
<dbReference type="GeneID" id="94197633"/>
<evidence type="ECO:0000313" key="1">
    <source>
        <dbReference type="EMBL" id="GIX66152.1"/>
    </source>
</evidence>
<comment type="caution">
    <text evidence="1">The sequence shown here is derived from an EMBL/GenBank/DDBJ whole genome shotgun (WGS) entry which is preliminary data.</text>
</comment>
<dbReference type="RefSeq" id="XP_067718221.1">
    <property type="nucleotide sequence ID" value="XM_067862120.1"/>
</dbReference>
<accession>A0AAV4M263</accession>
<name>A0AAV4M263_BABCB</name>
<keyword evidence="2" id="KW-1185">Reference proteome</keyword>
<proteinExistence type="predicted"/>
<dbReference type="EMBL" id="BPLF01000006">
    <property type="protein sequence ID" value="GIX66152.1"/>
    <property type="molecule type" value="Genomic_DNA"/>
</dbReference>
<protein>
    <submittedName>
        <fullName evidence="1">Uncharacterized protein</fullName>
    </submittedName>
</protein>
<reference evidence="1 2" key="1">
    <citation type="submission" date="2021-06" db="EMBL/GenBank/DDBJ databases">
        <title>Genome sequence of Babesia caballi.</title>
        <authorList>
            <person name="Yamagishi J."/>
            <person name="Kidaka T."/>
            <person name="Ochi A."/>
        </authorList>
    </citation>
    <scope>NUCLEOTIDE SEQUENCE [LARGE SCALE GENOMIC DNA]</scope>
    <source>
        <strain evidence="1">USDA-D6B2</strain>
    </source>
</reference>
<organism evidence="1 2">
    <name type="scientific">Babesia caballi</name>
    <dbReference type="NCBI Taxonomy" id="5871"/>
    <lineage>
        <taxon>Eukaryota</taxon>
        <taxon>Sar</taxon>
        <taxon>Alveolata</taxon>
        <taxon>Apicomplexa</taxon>
        <taxon>Aconoidasida</taxon>
        <taxon>Piroplasmida</taxon>
        <taxon>Babesiidae</taxon>
        <taxon>Babesia</taxon>
    </lineage>
</organism>
<dbReference type="AlphaFoldDB" id="A0AAV4M263"/>
<evidence type="ECO:0000313" key="2">
    <source>
        <dbReference type="Proteomes" id="UP001497744"/>
    </source>
</evidence>
<sequence>MVKEVDAEEHQSNRVFRDVVLQAGDGRRQRRATPVHRGIYGVQSCLGCSEEEPANFGVHLELVVGQPGGRTPAVGRVGAAVRVHKLAGPEQIVRREGALGTVWQVLRVAVEHLIGLQFGVLVRKVLAAQNEKGLHVALAGGLQKLLHHDGELGHQPPQVVADGHVHRAGRLLAGADLEGPNAASLVEAAAIPVRQIQGVPDAVQHLHGLQTPHQLVLSLGWAVADGLQHVRLQHAVEVGDGRRRSLGNDNLQQQRHRVLVVDEQR</sequence>